<organism evidence="1 2">
    <name type="scientific">Butyribacter intestini</name>
    <dbReference type="NCBI Taxonomy" id="1703332"/>
    <lineage>
        <taxon>Bacteria</taxon>
        <taxon>Bacillati</taxon>
        <taxon>Bacillota</taxon>
        <taxon>Clostridia</taxon>
        <taxon>Lachnospirales</taxon>
        <taxon>Lachnospiraceae</taxon>
        <taxon>Butyribacter</taxon>
    </lineage>
</organism>
<dbReference type="EMBL" id="LLKB01000005">
    <property type="protein sequence ID" value="KQC84760.1"/>
    <property type="molecule type" value="Genomic_DNA"/>
</dbReference>
<gene>
    <name evidence="1" type="ORF">APZ18_08510</name>
</gene>
<comment type="caution">
    <text evidence="1">The sequence shown here is derived from an EMBL/GenBank/DDBJ whole genome shotgun (WGS) entry which is preliminary data.</text>
</comment>
<keyword evidence="2" id="KW-1185">Reference proteome</keyword>
<reference evidence="1 2" key="1">
    <citation type="submission" date="2015-10" db="EMBL/GenBank/DDBJ databases">
        <title>Butyribacter intestini gen. nov., sp. nov., a butyric acid-producing bacterium of the family Lachnospiraceae isolated from the human faeces.</title>
        <authorList>
            <person name="Zou Y."/>
            <person name="Xue W."/>
            <person name="Luo G."/>
            <person name="Lv M."/>
        </authorList>
    </citation>
    <scope>NUCLEOTIDE SEQUENCE [LARGE SCALE GENOMIC DNA]</scope>
    <source>
        <strain evidence="1 2">TF01-11</strain>
    </source>
</reference>
<dbReference type="Gene3D" id="3.90.960.10">
    <property type="entry name" value="YbaK/aminoacyl-tRNA synthetase-associated domain"/>
    <property type="match status" value="1"/>
</dbReference>
<dbReference type="GO" id="GO:0002161">
    <property type="term" value="F:aminoacyl-tRNA deacylase activity"/>
    <property type="evidence" value="ECO:0007669"/>
    <property type="project" value="InterPro"/>
</dbReference>
<sequence length="60" mass="6988">MLPILFYTGRKRIDVYLDKEFEGKKIAVHPNDNTATIYLQADDLIRLIKEHGNEVELSEL</sequence>
<evidence type="ECO:0000313" key="1">
    <source>
        <dbReference type="EMBL" id="KQC84760.1"/>
    </source>
</evidence>
<dbReference type="SUPFAM" id="SSF55826">
    <property type="entry name" value="YbaK/ProRS associated domain"/>
    <property type="match status" value="1"/>
</dbReference>
<protein>
    <submittedName>
        <fullName evidence="1">Uncharacterized protein</fullName>
    </submittedName>
</protein>
<proteinExistence type="predicted"/>
<accession>A0AAW3JRC8</accession>
<dbReference type="Proteomes" id="UP000050833">
    <property type="component" value="Unassembled WGS sequence"/>
</dbReference>
<name>A0AAW3JRC8_9FIRM</name>
<dbReference type="InterPro" id="IPR036754">
    <property type="entry name" value="YbaK/aa-tRNA-synt-asso_dom_sf"/>
</dbReference>
<evidence type="ECO:0000313" key="2">
    <source>
        <dbReference type="Proteomes" id="UP000050833"/>
    </source>
</evidence>
<dbReference type="AlphaFoldDB" id="A0AAW3JRC8"/>